<dbReference type="AlphaFoldDB" id="A0A8R2DNZ8"/>
<name>A0A8R2DNZ8_BOMMO</name>
<dbReference type="Proteomes" id="UP000005204">
    <property type="component" value="Unassembled WGS sequence"/>
</dbReference>
<protein>
    <submittedName>
        <fullName evidence="1">Uncharacterized protein</fullName>
    </submittedName>
</protein>
<sequence length="65" mass="7407">MTATEAHELICDKSGMSWPKGQDTSSTYIQRYNSTSIQMPQMSRTFTHAGFIRLSIRKVLQLLNV</sequence>
<proteinExistence type="predicted"/>
<dbReference type="EnsemblMetazoa" id="XM_021351764.2">
    <property type="protein sequence ID" value="XP_021207439.1"/>
    <property type="gene ID" value="LOC105842411"/>
</dbReference>
<reference evidence="2" key="1">
    <citation type="journal article" date="2008" name="Insect Biochem. Mol. Biol.">
        <title>The genome of a lepidopteran model insect, the silkworm Bombyx mori.</title>
        <authorList>
            <consortium name="International Silkworm Genome Consortium"/>
        </authorList>
    </citation>
    <scope>NUCLEOTIDE SEQUENCE [LARGE SCALE GENOMIC DNA]</scope>
    <source>
        <strain evidence="2">p50T</strain>
    </source>
</reference>
<reference evidence="1" key="2">
    <citation type="submission" date="2022-06" db="UniProtKB">
        <authorList>
            <consortium name="EnsemblMetazoa"/>
        </authorList>
    </citation>
    <scope>IDENTIFICATION</scope>
    <source>
        <strain evidence="1">p50T (Dazao)</strain>
    </source>
</reference>
<organism evidence="1 2">
    <name type="scientific">Bombyx mori</name>
    <name type="common">Silk moth</name>
    <dbReference type="NCBI Taxonomy" id="7091"/>
    <lineage>
        <taxon>Eukaryota</taxon>
        <taxon>Metazoa</taxon>
        <taxon>Ecdysozoa</taxon>
        <taxon>Arthropoda</taxon>
        <taxon>Hexapoda</taxon>
        <taxon>Insecta</taxon>
        <taxon>Pterygota</taxon>
        <taxon>Neoptera</taxon>
        <taxon>Endopterygota</taxon>
        <taxon>Lepidoptera</taxon>
        <taxon>Glossata</taxon>
        <taxon>Ditrysia</taxon>
        <taxon>Bombycoidea</taxon>
        <taxon>Bombycidae</taxon>
        <taxon>Bombycinae</taxon>
        <taxon>Bombyx</taxon>
    </lineage>
</organism>
<evidence type="ECO:0000313" key="1">
    <source>
        <dbReference type="EnsemblMetazoa" id="XP_021207439.1"/>
    </source>
</evidence>
<keyword evidence="2" id="KW-1185">Reference proteome</keyword>
<evidence type="ECO:0000313" key="2">
    <source>
        <dbReference type="Proteomes" id="UP000005204"/>
    </source>
</evidence>
<accession>A0A8R2DNZ8</accession>